<sequence length="137" mass="15368">MSAASIVQSRSVLDIELGNNFDEANITISGPNDFYKAYTFYKGDTQVDIDTLEIHNSGNYTYQIQYIQNGKVEYINDRKTGRNNTARNTGKIISSSGYFNVKDNEFVTEEIDETEPQTGLVNSSNKLAEQSSSQNEQ</sequence>
<evidence type="ECO:0000313" key="3">
    <source>
        <dbReference type="Proteomes" id="UP001529491"/>
    </source>
</evidence>
<feature type="region of interest" description="Disordered" evidence="1">
    <location>
        <begin position="112"/>
        <end position="137"/>
    </location>
</feature>
<dbReference type="Proteomes" id="UP001529491">
    <property type="component" value="Chromosome"/>
</dbReference>
<evidence type="ECO:0000256" key="1">
    <source>
        <dbReference type="SAM" id="MobiDB-lite"/>
    </source>
</evidence>
<proteinExistence type="predicted"/>
<accession>A0ABZ0K186</accession>
<gene>
    <name evidence="2" type="ORF">RGE70_05770</name>
</gene>
<keyword evidence="3" id="KW-1185">Reference proteome</keyword>
<organism evidence="2 3">
    <name type="scientific">Shewanella youngdeokensis</name>
    <dbReference type="NCBI Taxonomy" id="2999068"/>
    <lineage>
        <taxon>Bacteria</taxon>
        <taxon>Pseudomonadati</taxon>
        <taxon>Pseudomonadota</taxon>
        <taxon>Gammaproteobacteria</taxon>
        <taxon>Alteromonadales</taxon>
        <taxon>Shewanellaceae</taxon>
        <taxon>Shewanella</taxon>
    </lineage>
</organism>
<reference evidence="2 3" key="1">
    <citation type="submission" date="2023-10" db="EMBL/GenBank/DDBJ databases">
        <title>Complete genome sequence of Shewanella sp. DAU334.</title>
        <authorList>
            <person name="Lee Y.-S."/>
            <person name="Jeong H.-R."/>
            <person name="Hwang E.-J."/>
            <person name="Choi Y.-L."/>
            <person name="Kim G.-D."/>
        </authorList>
    </citation>
    <scope>NUCLEOTIDE SEQUENCE [LARGE SCALE GENOMIC DNA]</scope>
    <source>
        <strain evidence="2 3">DAU334</strain>
    </source>
</reference>
<feature type="compositionally biased region" description="Polar residues" evidence="1">
    <location>
        <begin position="116"/>
        <end position="137"/>
    </location>
</feature>
<protein>
    <submittedName>
        <fullName evidence="2">Uncharacterized protein</fullName>
    </submittedName>
</protein>
<name>A0ABZ0K186_9GAMM</name>
<dbReference type="RefSeq" id="WP_310470579.1">
    <property type="nucleotide sequence ID" value="NZ_CP136522.1"/>
</dbReference>
<dbReference type="EMBL" id="CP136522">
    <property type="protein sequence ID" value="WOT06305.1"/>
    <property type="molecule type" value="Genomic_DNA"/>
</dbReference>
<evidence type="ECO:0000313" key="2">
    <source>
        <dbReference type="EMBL" id="WOT06305.1"/>
    </source>
</evidence>